<evidence type="ECO:0000256" key="5">
    <source>
        <dbReference type="ARBA" id="ARBA00023136"/>
    </source>
</evidence>
<proteinExistence type="inferred from homology"/>
<evidence type="ECO:0000313" key="8">
    <source>
        <dbReference type="EMBL" id="EKC31086.1"/>
    </source>
</evidence>
<comment type="similarity">
    <text evidence="2 6">Belongs to the caveolin family.</text>
</comment>
<accession>K1RAQ0</accession>
<comment type="subcellular location">
    <subcellularLocation>
        <location evidence="1 6">Cell membrane</location>
        <topology evidence="1 6">Peripheral membrane protein</topology>
    </subcellularLocation>
    <subcellularLocation>
        <location evidence="6">Golgi apparatus membrane</location>
        <topology evidence="6">Peripheral membrane protein</topology>
    </subcellularLocation>
    <subcellularLocation>
        <location evidence="6">Membrane</location>
        <location evidence="6">Caveola</location>
        <topology evidence="6">Peripheral membrane protein</topology>
    </subcellularLocation>
</comment>
<comment type="function">
    <text evidence="6">May act as a scaffolding protein within caveolar membranes. Interacts directly with G-protein alpha subunits and can functionally regulate their activity.</text>
</comment>
<keyword evidence="3 6" id="KW-1003">Cell membrane</keyword>
<evidence type="ECO:0000256" key="7">
    <source>
        <dbReference type="SAM" id="Phobius"/>
    </source>
</evidence>
<keyword evidence="7" id="KW-0812">Transmembrane</keyword>
<keyword evidence="7" id="KW-1133">Transmembrane helix</keyword>
<keyword evidence="5 6" id="KW-0472">Membrane</keyword>
<keyword evidence="4 6" id="KW-0333">Golgi apparatus</keyword>
<evidence type="ECO:0000313" key="10">
    <source>
        <dbReference type="Proteomes" id="UP000005408"/>
    </source>
</evidence>
<dbReference type="EnsemblMetazoa" id="G29499.1">
    <property type="protein sequence ID" value="G29499.1:cds"/>
    <property type="gene ID" value="G29499"/>
</dbReference>
<dbReference type="InterPro" id="IPR001612">
    <property type="entry name" value="Caveolin"/>
</dbReference>
<evidence type="ECO:0000313" key="9">
    <source>
        <dbReference type="EnsemblMetazoa" id="G29499.1:cds"/>
    </source>
</evidence>
<dbReference type="Proteomes" id="UP000005408">
    <property type="component" value="Unassembled WGS sequence"/>
</dbReference>
<dbReference type="PANTHER" id="PTHR10844">
    <property type="entry name" value="CAVEOLIN"/>
    <property type="match status" value="1"/>
</dbReference>
<dbReference type="GO" id="GO:0005901">
    <property type="term" value="C:caveola"/>
    <property type="evidence" value="ECO:0007669"/>
    <property type="project" value="UniProtKB-SubCell"/>
</dbReference>
<reference evidence="9" key="2">
    <citation type="submission" date="2022-08" db="UniProtKB">
        <authorList>
            <consortium name="EnsemblMetazoa"/>
        </authorList>
    </citation>
    <scope>IDENTIFICATION</scope>
    <source>
        <strain evidence="9">05x7-T-G4-1.051#20</strain>
    </source>
</reference>
<reference evidence="8" key="1">
    <citation type="journal article" date="2012" name="Nature">
        <title>The oyster genome reveals stress adaptation and complexity of shell formation.</title>
        <authorList>
            <person name="Zhang G."/>
            <person name="Fang X."/>
            <person name="Guo X."/>
            <person name="Li L."/>
            <person name="Luo R."/>
            <person name="Xu F."/>
            <person name="Yang P."/>
            <person name="Zhang L."/>
            <person name="Wang X."/>
            <person name="Qi H."/>
            <person name="Xiong Z."/>
            <person name="Que H."/>
            <person name="Xie Y."/>
            <person name="Holland P.W."/>
            <person name="Paps J."/>
            <person name="Zhu Y."/>
            <person name="Wu F."/>
            <person name="Chen Y."/>
            <person name="Wang J."/>
            <person name="Peng C."/>
            <person name="Meng J."/>
            <person name="Yang L."/>
            <person name="Liu J."/>
            <person name="Wen B."/>
            <person name="Zhang N."/>
            <person name="Huang Z."/>
            <person name="Zhu Q."/>
            <person name="Feng Y."/>
            <person name="Mount A."/>
            <person name="Hedgecock D."/>
            <person name="Xu Z."/>
            <person name="Liu Y."/>
            <person name="Domazet-Loso T."/>
            <person name="Du Y."/>
            <person name="Sun X."/>
            <person name="Zhang S."/>
            <person name="Liu B."/>
            <person name="Cheng P."/>
            <person name="Jiang X."/>
            <person name="Li J."/>
            <person name="Fan D."/>
            <person name="Wang W."/>
            <person name="Fu W."/>
            <person name="Wang T."/>
            <person name="Wang B."/>
            <person name="Zhang J."/>
            <person name="Peng Z."/>
            <person name="Li Y."/>
            <person name="Li N."/>
            <person name="Wang J."/>
            <person name="Chen M."/>
            <person name="He Y."/>
            <person name="Tan F."/>
            <person name="Song X."/>
            <person name="Zheng Q."/>
            <person name="Huang R."/>
            <person name="Yang H."/>
            <person name="Du X."/>
            <person name="Chen L."/>
            <person name="Yang M."/>
            <person name="Gaffney P.M."/>
            <person name="Wang S."/>
            <person name="Luo L."/>
            <person name="She Z."/>
            <person name="Ming Y."/>
            <person name="Huang W."/>
            <person name="Zhang S."/>
            <person name="Huang B."/>
            <person name="Zhang Y."/>
            <person name="Qu T."/>
            <person name="Ni P."/>
            <person name="Miao G."/>
            <person name="Wang J."/>
            <person name="Wang Q."/>
            <person name="Steinberg C.E."/>
            <person name="Wang H."/>
            <person name="Li N."/>
            <person name="Qian L."/>
            <person name="Zhang G."/>
            <person name="Li Y."/>
            <person name="Yang H."/>
            <person name="Liu X."/>
            <person name="Wang J."/>
            <person name="Yin Y."/>
            <person name="Wang J."/>
        </authorList>
    </citation>
    <scope>NUCLEOTIDE SEQUENCE [LARGE SCALE GENOMIC DNA]</scope>
    <source>
        <strain evidence="8">05x7-T-G4-1.051#20</strain>
    </source>
</reference>
<evidence type="ECO:0000256" key="3">
    <source>
        <dbReference type="ARBA" id="ARBA00022475"/>
    </source>
</evidence>
<sequence>MDFATLDMENRDPNDINNHLKTAFDDVLAEVDGTHSIDCIWKASYACFHGCKSCFYNIFTFFCGIWMACFWGLDFAVISFAHVWCVTPTLRMCMIHCNLCQKTFGTWINCCCAPCCEVFSLIFSNIRVEKK</sequence>
<organism evidence="8">
    <name type="scientific">Magallana gigas</name>
    <name type="common">Pacific oyster</name>
    <name type="synonym">Crassostrea gigas</name>
    <dbReference type="NCBI Taxonomy" id="29159"/>
    <lineage>
        <taxon>Eukaryota</taxon>
        <taxon>Metazoa</taxon>
        <taxon>Spiralia</taxon>
        <taxon>Lophotrochozoa</taxon>
        <taxon>Mollusca</taxon>
        <taxon>Bivalvia</taxon>
        <taxon>Autobranchia</taxon>
        <taxon>Pteriomorphia</taxon>
        <taxon>Ostreida</taxon>
        <taxon>Ostreoidea</taxon>
        <taxon>Ostreidae</taxon>
        <taxon>Magallana</taxon>
    </lineage>
</organism>
<evidence type="ECO:0000256" key="2">
    <source>
        <dbReference type="ARBA" id="ARBA00010988"/>
    </source>
</evidence>
<dbReference type="GO" id="GO:0000139">
    <property type="term" value="C:Golgi membrane"/>
    <property type="evidence" value="ECO:0007669"/>
    <property type="project" value="UniProtKB-SubCell"/>
</dbReference>
<dbReference type="EnsemblMetazoa" id="G29499.4">
    <property type="protein sequence ID" value="G29499.4:cds"/>
    <property type="gene ID" value="G29499"/>
</dbReference>
<feature type="transmembrane region" description="Helical" evidence="7">
    <location>
        <begin position="58"/>
        <end position="84"/>
    </location>
</feature>
<dbReference type="HOGENOM" id="CLU_102582_3_0_1"/>
<dbReference type="EnsemblMetazoa" id="G29499.3">
    <property type="protein sequence ID" value="G29499.3:cds"/>
    <property type="gene ID" value="G29499"/>
</dbReference>
<keyword evidence="10" id="KW-1185">Reference proteome</keyword>
<dbReference type="AlphaFoldDB" id="K1RAQ0"/>
<evidence type="ECO:0000256" key="4">
    <source>
        <dbReference type="ARBA" id="ARBA00023034"/>
    </source>
</evidence>
<dbReference type="Pfam" id="PF01146">
    <property type="entry name" value="Caveolin"/>
    <property type="match status" value="1"/>
</dbReference>
<dbReference type="EMBL" id="JH823244">
    <property type="protein sequence ID" value="EKC31086.1"/>
    <property type="molecule type" value="Genomic_DNA"/>
</dbReference>
<dbReference type="GO" id="GO:0060090">
    <property type="term" value="F:molecular adaptor activity"/>
    <property type="evidence" value="ECO:0007669"/>
    <property type="project" value="TreeGrafter"/>
</dbReference>
<name>K1RAQ0_MAGGI</name>
<dbReference type="PANTHER" id="PTHR10844:SF19">
    <property type="entry name" value="CAVEOLIN-2"/>
    <property type="match status" value="1"/>
</dbReference>
<dbReference type="EnsemblMetazoa" id="G29499.2">
    <property type="protein sequence ID" value="G29499.2:cds"/>
    <property type="gene ID" value="G29499"/>
</dbReference>
<gene>
    <name evidence="8" type="ORF">CGI_10028711</name>
</gene>
<evidence type="ECO:0000256" key="1">
    <source>
        <dbReference type="ARBA" id="ARBA00004202"/>
    </source>
</evidence>
<dbReference type="GO" id="GO:0070836">
    <property type="term" value="P:caveola assembly"/>
    <property type="evidence" value="ECO:0007669"/>
    <property type="project" value="InterPro"/>
</dbReference>
<protein>
    <recommendedName>
        <fullName evidence="6">Caveolin</fullName>
    </recommendedName>
</protein>
<evidence type="ECO:0000256" key="6">
    <source>
        <dbReference type="RuleBase" id="RU000680"/>
    </source>
</evidence>